<feature type="domain" description="ChsH2 C-terminal OB-fold" evidence="2">
    <location>
        <begin position="91"/>
        <end position="148"/>
    </location>
</feature>
<feature type="region of interest" description="Disordered" evidence="1">
    <location>
        <begin position="1"/>
        <end position="20"/>
    </location>
</feature>
<organism evidence="3 4">
    <name type="scientific">Pigmentiphaga kullae</name>
    <dbReference type="NCBI Taxonomy" id="151784"/>
    <lineage>
        <taxon>Bacteria</taxon>
        <taxon>Pseudomonadati</taxon>
        <taxon>Pseudomonadota</taxon>
        <taxon>Betaproteobacteria</taxon>
        <taxon>Burkholderiales</taxon>
        <taxon>Alcaligenaceae</taxon>
        <taxon>Pigmentiphaga</taxon>
    </lineage>
</organism>
<reference evidence="3 4" key="1">
    <citation type="submission" date="2019-02" db="EMBL/GenBank/DDBJ databases">
        <title>Genomic Encyclopedia of Type Strains, Phase IV (KMG-IV): sequencing the most valuable type-strain genomes for metagenomic binning, comparative biology and taxonomic classification.</title>
        <authorList>
            <person name="Goeker M."/>
        </authorList>
    </citation>
    <scope>NUCLEOTIDE SEQUENCE [LARGE SCALE GENOMIC DNA]</scope>
    <source>
        <strain evidence="3 4">K24</strain>
    </source>
</reference>
<evidence type="ECO:0000313" key="3">
    <source>
        <dbReference type="EMBL" id="RZS86669.1"/>
    </source>
</evidence>
<dbReference type="AlphaFoldDB" id="A0A4Q7NN79"/>
<gene>
    <name evidence="3" type="ORF">EV675_2717</name>
</gene>
<protein>
    <recommendedName>
        <fullName evidence="2">ChsH2 C-terminal OB-fold domain-containing protein</fullName>
    </recommendedName>
</protein>
<evidence type="ECO:0000259" key="2">
    <source>
        <dbReference type="Pfam" id="PF01796"/>
    </source>
</evidence>
<evidence type="ECO:0000256" key="1">
    <source>
        <dbReference type="SAM" id="MobiDB-lite"/>
    </source>
</evidence>
<dbReference type="InterPro" id="IPR052513">
    <property type="entry name" value="Thioester_dehydratase-like"/>
</dbReference>
<comment type="caution">
    <text evidence="3">The sequence shown here is derived from an EMBL/GenBank/DDBJ whole genome shotgun (WGS) entry which is preliminary data.</text>
</comment>
<dbReference type="InterPro" id="IPR002878">
    <property type="entry name" value="ChsH2_C"/>
</dbReference>
<accession>A0A4Q7NN79</accession>
<dbReference type="InterPro" id="IPR012340">
    <property type="entry name" value="NA-bd_OB-fold"/>
</dbReference>
<dbReference type="Pfam" id="PF01796">
    <property type="entry name" value="OB_ChsH2_C"/>
    <property type="match status" value="1"/>
</dbReference>
<evidence type="ECO:0000313" key="4">
    <source>
        <dbReference type="Proteomes" id="UP000292445"/>
    </source>
</evidence>
<keyword evidence="4" id="KW-1185">Reference proteome</keyword>
<proteinExistence type="predicted"/>
<dbReference type="Proteomes" id="UP000292445">
    <property type="component" value="Unassembled WGS sequence"/>
</dbReference>
<dbReference type="EMBL" id="SGXC01000001">
    <property type="protein sequence ID" value="RZS86669.1"/>
    <property type="molecule type" value="Genomic_DNA"/>
</dbReference>
<dbReference type="PANTHER" id="PTHR34075:SF5">
    <property type="entry name" value="BLR3430 PROTEIN"/>
    <property type="match status" value="1"/>
</dbReference>
<dbReference type="PANTHER" id="PTHR34075">
    <property type="entry name" value="BLR3430 PROTEIN"/>
    <property type="match status" value="1"/>
</dbReference>
<sequence>MRKIRSSFRPESGVTLDNGQQTQGRFFGRYALVAMNGASLPTAARLDESPYATFVRHCKDGELPYQVCTVTGKPVFYPRVAGPETGSDLEWRISGGRGTVYASTVVFRDGQASHNVALIDLDEGFRMMSRVDGVPPLAVQIGMRVKVRMLQIDGHAAPLPVFFPLEEVR</sequence>
<dbReference type="SUPFAM" id="SSF50249">
    <property type="entry name" value="Nucleic acid-binding proteins"/>
    <property type="match status" value="1"/>
</dbReference>
<name>A0A4Q7NN79_9BURK</name>